<feature type="binding site" evidence="13">
    <location>
        <position position="138"/>
    </location>
    <ligand>
        <name>Mg(2+)</name>
        <dbReference type="ChEBI" id="CHEBI:18420"/>
        <label>1</label>
    </ligand>
</feature>
<feature type="binding site" evidence="13">
    <location>
        <position position="87"/>
    </location>
    <ligand>
        <name>Mg(2+)</name>
        <dbReference type="ChEBI" id="CHEBI:18420"/>
        <label>1</label>
    </ligand>
</feature>
<dbReference type="RefSeq" id="WP_245095746.1">
    <property type="nucleotide sequence ID" value="NZ_CP095053.1"/>
</dbReference>
<dbReference type="Gene3D" id="3.90.79.10">
    <property type="entry name" value="Nucleoside Triphosphate Pyrophosphohydrolase"/>
    <property type="match status" value="1"/>
</dbReference>
<evidence type="ECO:0000256" key="6">
    <source>
        <dbReference type="ARBA" id="ARBA00022801"/>
    </source>
</evidence>
<evidence type="ECO:0000256" key="8">
    <source>
        <dbReference type="ARBA" id="ARBA00025164"/>
    </source>
</evidence>
<sequence length="176" mass="20067">MKITDRKIAYDGHYKLSKLTVQDGDKELQRERFEPGQAVAALVFDTEKEKFLLVRQYRVGAEADVLEIVAGMIDPDDKNPEEALRREIQEELGYPTDTLTPIAEVYPSPGNSAERHYIYYAEVSKQTEAGGGVASENEHLELVELTAEELYKEKLLDAKTLLAIQWHQLFKQKNIL</sequence>
<dbReference type="GO" id="GO:0019144">
    <property type="term" value="F:ADP-sugar diphosphatase activity"/>
    <property type="evidence" value="ECO:0007669"/>
    <property type="project" value="TreeGrafter"/>
</dbReference>
<gene>
    <name evidence="16" type="ORF">MUN82_05955</name>
</gene>
<evidence type="ECO:0000256" key="4">
    <source>
        <dbReference type="ARBA" id="ARBA00013297"/>
    </source>
</evidence>
<keyword evidence="6 16" id="KW-0378">Hydrolase</keyword>
<evidence type="ECO:0000256" key="5">
    <source>
        <dbReference type="ARBA" id="ARBA00022723"/>
    </source>
</evidence>
<accession>A0A8T9T248</accession>
<dbReference type="GO" id="GO:0046872">
    <property type="term" value="F:metal ion binding"/>
    <property type="evidence" value="ECO:0007669"/>
    <property type="project" value="UniProtKB-KW"/>
</dbReference>
<dbReference type="NCBIfam" id="TIGR00052">
    <property type="entry name" value="nudix-type nucleoside diphosphatase, YffH/AdpP family"/>
    <property type="match status" value="1"/>
</dbReference>
<dbReference type="AlphaFoldDB" id="A0A8T9T248"/>
<dbReference type="GO" id="GO:0005829">
    <property type="term" value="C:cytosol"/>
    <property type="evidence" value="ECO:0007669"/>
    <property type="project" value="TreeGrafter"/>
</dbReference>
<evidence type="ECO:0000256" key="2">
    <source>
        <dbReference type="ARBA" id="ARBA00007482"/>
    </source>
</evidence>
<dbReference type="Pfam" id="PF00293">
    <property type="entry name" value="NUDIX"/>
    <property type="match status" value="1"/>
</dbReference>
<dbReference type="GO" id="GO:0019693">
    <property type="term" value="P:ribose phosphate metabolic process"/>
    <property type="evidence" value="ECO:0007669"/>
    <property type="project" value="TreeGrafter"/>
</dbReference>
<dbReference type="EC" id="3.6.1.13" evidence="3"/>
<proteinExistence type="inferred from homology"/>
<evidence type="ECO:0000256" key="14">
    <source>
        <dbReference type="PIRSR" id="PIRSR604385-3"/>
    </source>
</evidence>
<dbReference type="PANTHER" id="PTHR11839">
    <property type="entry name" value="UDP/ADP-SUGAR PYROPHOSPHATASE"/>
    <property type="match status" value="1"/>
</dbReference>
<feature type="short sequence motif" description="Nudix box" evidence="14">
    <location>
        <begin position="71"/>
        <end position="94"/>
    </location>
</feature>
<feature type="binding site" evidence="13">
    <location>
        <position position="91"/>
    </location>
    <ligand>
        <name>Mg(2+)</name>
        <dbReference type="ChEBI" id="CHEBI:18420"/>
        <label>1</label>
    </ligand>
</feature>
<dbReference type="KEGG" id="haei:MUN82_05955"/>
<evidence type="ECO:0000256" key="11">
    <source>
        <dbReference type="ARBA" id="ARBA00033056"/>
    </source>
</evidence>
<evidence type="ECO:0000313" key="17">
    <source>
        <dbReference type="Proteomes" id="UP000829925"/>
    </source>
</evidence>
<comment type="catalytic activity">
    <reaction evidence="12">
        <text>ADP-D-ribose + H2O = D-ribose 5-phosphate + AMP + 2 H(+)</text>
        <dbReference type="Rhea" id="RHEA:10412"/>
        <dbReference type="ChEBI" id="CHEBI:15377"/>
        <dbReference type="ChEBI" id="CHEBI:15378"/>
        <dbReference type="ChEBI" id="CHEBI:57967"/>
        <dbReference type="ChEBI" id="CHEBI:78346"/>
        <dbReference type="ChEBI" id="CHEBI:456215"/>
        <dbReference type="EC" id="3.6.1.13"/>
    </reaction>
</comment>
<comment type="similarity">
    <text evidence="2">Belongs to the Nudix hydrolase family. NudF subfamily.</text>
</comment>
<feature type="domain" description="Nudix hydrolase" evidence="15">
    <location>
        <begin position="34"/>
        <end position="168"/>
    </location>
</feature>
<keyword evidence="5 13" id="KW-0479">Metal-binding</keyword>
<evidence type="ECO:0000256" key="9">
    <source>
        <dbReference type="ARBA" id="ARBA00030162"/>
    </source>
</evidence>
<dbReference type="Proteomes" id="UP000829925">
    <property type="component" value="Chromosome"/>
</dbReference>
<evidence type="ECO:0000256" key="12">
    <source>
        <dbReference type="ARBA" id="ARBA00049546"/>
    </source>
</evidence>
<protein>
    <recommendedName>
        <fullName evidence="4">ADP-ribose pyrophosphatase</fullName>
        <ecNumber evidence="3">3.6.1.13</ecNumber>
    </recommendedName>
    <alternativeName>
        <fullName evidence="9">ADP-ribose diphosphatase</fullName>
    </alternativeName>
    <alternativeName>
        <fullName evidence="11">ADP-ribose phosphohydrolase</fullName>
    </alternativeName>
    <alternativeName>
        <fullName evidence="10">Adenosine diphosphoribose pyrophosphatase</fullName>
    </alternativeName>
</protein>
<keyword evidence="7 13" id="KW-0460">Magnesium</keyword>
<evidence type="ECO:0000256" key="1">
    <source>
        <dbReference type="ARBA" id="ARBA00001946"/>
    </source>
</evidence>
<dbReference type="PANTHER" id="PTHR11839:SF5">
    <property type="entry name" value="ADP-RIBOSE PYROPHOSPHATASE"/>
    <property type="match status" value="1"/>
</dbReference>
<evidence type="ECO:0000256" key="10">
    <source>
        <dbReference type="ARBA" id="ARBA00030308"/>
    </source>
</evidence>
<dbReference type="GO" id="GO:0006753">
    <property type="term" value="P:nucleoside phosphate metabolic process"/>
    <property type="evidence" value="ECO:0007669"/>
    <property type="project" value="TreeGrafter"/>
</dbReference>
<feature type="binding site" evidence="13">
    <location>
        <position position="70"/>
    </location>
    <ligand>
        <name>Mg(2+)</name>
        <dbReference type="ChEBI" id="CHEBI:18420"/>
        <label>1</label>
    </ligand>
</feature>
<dbReference type="GO" id="GO:0047631">
    <property type="term" value="F:ADP-ribose diphosphatase activity"/>
    <property type="evidence" value="ECO:0007669"/>
    <property type="project" value="UniProtKB-EC"/>
</dbReference>
<comment type="cofactor">
    <cofactor evidence="1 13">
        <name>Mg(2+)</name>
        <dbReference type="ChEBI" id="CHEBI:18420"/>
    </cofactor>
</comment>
<evidence type="ECO:0000313" key="16">
    <source>
        <dbReference type="EMBL" id="UOR06640.1"/>
    </source>
</evidence>
<evidence type="ECO:0000259" key="15">
    <source>
        <dbReference type="PROSITE" id="PS51462"/>
    </source>
</evidence>
<reference evidence="16 17" key="1">
    <citation type="submission" date="2022-04" db="EMBL/GenBank/DDBJ databases">
        <title>Hymenobacter sp. isolated from the air.</title>
        <authorList>
            <person name="Won M."/>
            <person name="Lee C.-M."/>
            <person name="Woen H.-Y."/>
            <person name="Kwon S.-W."/>
        </authorList>
    </citation>
    <scope>NUCLEOTIDE SEQUENCE [LARGE SCALE GENOMIC DNA]</scope>
    <source>
        <strain evidence="17">5413 J-13</strain>
    </source>
</reference>
<evidence type="ECO:0000256" key="3">
    <source>
        <dbReference type="ARBA" id="ARBA00012453"/>
    </source>
</evidence>
<dbReference type="SUPFAM" id="SSF55811">
    <property type="entry name" value="Nudix"/>
    <property type="match status" value="1"/>
</dbReference>
<keyword evidence="17" id="KW-1185">Reference proteome</keyword>
<dbReference type="InterPro" id="IPR004385">
    <property type="entry name" value="NDP_pyrophosphatase"/>
</dbReference>
<evidence type="ECO:0000256" key="13">
    <source>
        <dbReference type="PIRSR" id="PIRSR604385-2"/>
    </source>
</evidence>
<dbReference type="InterPro" id="IPR000086">
    <property type="entry name" value="NUDIX_hydrolase_dom"/>
</dbReference>
<dbReference type="PROSITE" id="PS51462">
    <property type="entry name" value="NUDIX"/>
    <property type="match status" value="1"/>
</dbReference>
<comment type="function">
    <text evidence="8">Acts on ADP-mannose and ADP-glucose as well as ADP-ribose. Prevents glycogen biosynthesis. The reaction catalyzed by this enzyme is a limiting step of the gluconeogenic process.</text>
</comment>
<dbReference type="EMBL" id="CP095053">
    <property type="protein sequence ID" value="UOR06640.1"/>
    <property type="molecule type" value="Genomic_DNA"/>
</dbReference>
<organism evidence="16 17">
    <name type="scientific">Hymenobacter aerilatus</name>
    <dbReference type="NCBI Taxonomy" id="2932251"/>
    <lineage>
        <taxon>Bacteria</taxon>
        <taxon>Pseudomonadati</taxon>
        <taxon>Bacteroidota</taxon>
        <taxon>Cytophagia</taxon>
        <taxon>Cytophagales</taxon>
        <taxon>Hymenobacteraceae</taxon>
        <taxon>Hymenobacter</taxon>
    </lineage>
</organism>
<name>A0A8T9T248_9BACT</name>
<dbReference type="InterPro" id="IPR015797">
    <property type="entry name" value="NUDIX_hydrolase-like_dom_sf"/>
</dbReference>
<evidence type="ECO:0000256" key="7">
    <source>
        <dbReference type="ARBA" id="ARBA00022842"/>
    </source>
</evidence>